<dbReference type="SUPFAM" id="SSF48008">
    <property type="entry name" value="GntR ligand-binding domain-like"/>
    <property type="match status" value="1"/>
</dbReference>
<dbReference type="Pfam" id="PF07729">
    <property type="entry name" value="FCD"/>
    <property type="match status" value="1"/>
</dbReference>
<accession>A0A6J6CW75</accession>
<keyword evidence="3" id="KW-0804">Transcription</keyword>
<dbReference type="GO" id="GO:0003677">
    <property type="term" value="F:DNA binding"/>
    <property type="evidence" value="ECO:0007669"/>
    <property type="project" value="UniProtKB-KW"/>
</dbReference>
<dbReference type="PANTHER" id="PTHR43537">
    <property type="entry name" value="TRANSCRIPTIONAL REGULATOR, GNTR FAMILY"/>
    <property type="match status" value="1"/>
</dbReference>
<evidence type="ECO:0000256" key="2">
    <source>
        <dbReference type="ARBA" id="ARBA00023125"/>
    </source>
</evidence>
<gene>
    <name evidence="5" type="ORF">UFOPK1618_00174</name>
</gene>
<dbReference type="PRINTS" id="PR00035">
    <property type="entry name" value="HTHGNTR"/>
</dbReference>
<dbReference type="InterPro" id="IPR008920">
    <property type="entry name" value="TF_FadR/GntR_C"/>
</dbReference>
<dbReference type="CDD" id="cd07377">
    <property type="entry name" value="WHTH_GntR"/>
    <property type="match status" value="1"/>
</dbReference>
<proteinExistence type="predicted"/>
<organism evidence="5">
    <name type="scientific">freshwater metagenome</name>
    <dbReference type="NCBI Taxonomy" id="449393"/>
    <lineage>
        <taxon>unclassified sequences</taxon>
        <taxon>metagenomes</taxon>
        <taxon>ecological metagenomes</taxon>
    </lineage>
</organism>
<dbReference type="Gene3D" id="1.10.10.10">
    <property type="entry name" value="Winged helix-like DNA-binding domain superfamily/Winged helix DNA-binding domain"/>
    <property type="match status" value="1"/>
</dbReference>
<evidence type="ECO:0000313" key="5">
    <source>
        <dbReference type="EMBL" id="CAB4555344.1"/>
    </source>
</evidence>
<dbReference type="InterPro" id="IPR036390">
    <property type="entry name" value="WH_DNA-bd_sf"/>
</dbReference>
<keyword evidence="1" id="KW-0805">Transcription regulation</keyword>
<feature type="domain" description="HTH gntR-type" evidence="4">
    <location>
        <begin position="30"/>
        <end position="100"/>
    </location>
</feature>
<dbReference type="EMBL" id="CAEZTF010000017">
    <property type="protein sequence ID" value="CAB4555344.1"/>
    <property type="molecule type" value="Genomic_DNA"/>
</dbReference>
<dbReference type="InterPro" id="IPR011711">
    <property type="entry name" value="GntR_C"/>
</dbReference>
<dbReference type="AlphaFoldDB" id="A0A6J6CW75"/>
<dbReference type="GO" id="GO:0003700">
    <property type="term" value="F:DNA-binding transcription factor activity"/>
    <property type="evidence" value="ECO:0007669"/>
    <property type="project" value="InterPro"/>
</dbReference>
<dbReference type="Gene3D" id="1.20.120.530">
    <property type="entry name" value="GntR ligand-binding domain-like"/>
    <property type="match status" value="1"/>
</dbReference>
<name>A0A6J6CW75_9ZZZZ</name>
<dbReference type="PANTHER" id="PTHR43537:SF24">
    <property type="entry name" value="GLUCONATE OPERON TRANSCRIPTIONAL REPRESSOR"/>
    <property type="match status" value="1"/>
</dbReference>
<evidence type="ECO:0000256" key="3">
    <source>
        <dbReference type="ARBA" id="ARBA00023163"/>
    </source>
</evidence>
<dbReference type="Pfam" id="PF00392">
    <property type="entry name" value="GntR"/>
    <property type="match status" value="1"/>
</dbReference>
<dbReference type="InterPro" id="IPR000524">
    <property type="entry name" value="Tscrpt_reg_HTH_GntR"/>
</dbReference>
<dbReference type="SMART" id="SM00345">
    <property type="entry name" value="HTH_GNTR"/>
    <property type="match status" value="1"/>
</dbReference>
<dbReference type="PROSITE" id="PS50949">
    <property type="entry name" value="HTH_GNTR"/>
    <property type="match status" value="1"/>
</dbReference>
<reference evidence="5" key="1">
    <citation type="submission" date="2020-05" db="EMBL/GenBank/DDBJ databases">
        <authorList>
            <person name="Chiriac C."/>
            <person name="Salcher M."/>
            <person name="Ghai R."/>
            <person name="Kavagutti S V."/>
        </authorList>
    </citation>
    <scope>NUCLEOTIDE SEQUENCE</scope>
</reference>
<protein>
    <submittedName>
        <fullName evidence="5">Unannotated protein</fullName>
    </submittedName>
</protein>
<dbReference type="SUPFAM" id="SSF46785">
    <property type="entry name" value="Winged helix' DNA-binding domain"/>
    <property type="match status" value="1"/>
</dbReference>
<dbReference type="SMART" id="SM00895">
    <property type="entry name" value="FCD"/>
    <property type="match status" value="1"/>
</dbReference>
<keyword evidence="2" id="KW-0238">DNA-binding</keyword>
<sequence>MSALEVLQVEAEVSAPKAASALLLTRIKGGNAYEETVERLLQTIRLGLIHPGEQLPPERELASMLNVSRDTVRDATSSLADAGYLVIRRGRYGGTFIADELPVTSVIIGRDGELLDQHEYTKDEILDALTYRAVLESGAAYQAAAQPLTPEMRQGLLQAHLETTTAEASDYRRLDSRLHLLIAELSGSGTLVNQIAESRMKVNGLLNQFPLLTPNVTHSNDQHEAIVMAILDGNSELASKEMLAHLEGSASLIKGFLA</sequence>
<dbReference type="InterPro" id="IPR036388">
    <property type="entry name" value="WH-like_DNA-bd_sf"/>
</dbReference>
<evidence type="ECO:0000256" key="1">
    <source>
        <dbReference type="ARBA" id="ARBA00023015"/>
    </source>
</evidence>
<evidence type="ECO:0000259" key="4">
    <source>
        <dbReference type="PROSITE" id="PS50949"/>
    </source>
</evidence>